<dbReference type="Pfam" id="PF00158">
    <property type="entry name" value="Sigma54_activat"/>
    <property type="match status" value="1"/>
</dbReference>
<evidence type="ECO:0000313" key="6">
    <source>
        <dbReference type="Proteomes" id="UP000004947"/>
    </source>
</evidence>
<sequence>MRKNQIIPMEILQNLQFNSQPKAFALSVGEALNKLFSMPLMELSWGLRKSQNFQVYCYQKLEGEGSTSLFDRQTNNSLANELIEDESAFVIEDFSEENDEMIEVRKAFLMGAQQLIVLPLFDRLGVNGFLNLYLSEKTEAGYWETLFSQLCPLASSMLSFSQKLEKTSSASRRAWSELRDRQNENSYRGAKPFIRESSAMTELWNQLCVLAPRLSHFWIDGTAGSGRELCARHIHARSGSGSKRFEVFDCASIPQKLHNSEIFGDENLGLWYKLNGGSLYLKNIEDLDPKVSLEILRKIKSETRLNTEAKNIIISSHSNNFHSELQKYFQSSYLELPNFNQRRDDWLWLLRELVAEIANNIGVPILEITPSFTQYVMQQNWSDDFSEIREFLTNALISSRGRTLKVPSLSDKENPSKVGRPPANLDQSVQQQIIKALRKCKGKVYGNDGAATLLGLHPSTLQGKMRKFNLKPGDFKS</sequence>
<comment type="caution">
    <text evidence="5">The sequence shown here is derived from an EMBL/GenBank/DDBJ whole genome shotgun (WGS) entry which is preliminary data.</text>
</comment>
<dbReference type="RefSeq" id="WP_007277115.1">
    <property type="nucleotide sequence ID" value="NZ_ABCK01000002.1"/>
</dbReference>
<dbReference type="Gene3D" id="1.10.8.60">
    <property type="match status" value="1"/>
</dbReference>
<evidence type="ECO:0000313" key="5">
    <source>
        <dbReference type="EMBL" id="EDM29395.1"/>
    </source>
</evidence>
<proteinExistence type="predicted"/>
<keyword evidence="6" id="KW-1185">Reference proteome</keyword>
<dbReference type="PROSITE" id="PS50045">
    <property type="entry name" value="SIGMA54_INTERACT_4"/>
    <property type="match status" value="1"/>
</dbReference>
<feature type="domain" description="Sigma-54 factor interaction" evidence="4">
    <location>
        <begin position="193"/>
        <end position="397"/>
    </location>
</feature>
<dbReference type="GO" id="GO:0005524">
    <property type="term" value="F:ATP binding"/>
    <property type="evidence" value="ECO:0007669"/>
    <property type="project" value="UniProtKB-KW"/>
</dbReference>
<dbReference type="SUPFAM" id="SSF52540">
    <property type="entry name" value="P-loop containing nucleoside triphosphate hydrolases"/>
    <property type="match status" value="1"/>
</dbReference>
<dbReference type="Gene3D" id="3.40.50.300">
    <property type="entry name" value="P-loop containing nucleotide triphosphate hydrolases"/>
    <property type="match status" value="1"/>
</dbReference>
<evidence type="ECO:0000256" key="3">
    <source>
        <dbReference type="SAM" id="MobiDB-lite"/>
    </source>
</evidence>
<dbReference type="AlphaFoldDB" id="A6DGS8"/>
<feature type="region of interest" description="Disordered" evidence="3">
    <location>
        <begin position="406"/>
        <end position="425"/>
    </location>
</feature>
<dbReference type="InterPro" id="IPR002078">
    <property type="entry name" value="Sigma_54_int"/>
</dbReference>
<dbReference type="Gene3D" id="1.10.10.60">
    <property type="entry name" value="Homeodomain-like"/>
    <property type="match status" value="1"/>
</dbReference>
<dbReference type="STRING" id="313628.LNTAR_23434"/>
<accession>A6DGS8</accession>
<keyword evidence="2" id="KW-0067">ATP-binding</keyword>
<keyword evidence="1" id="KW-0547">Nucleotide-binding</keyword>
<evidence type="ECO:0000256" key="1">
    <source>
        <dbReference type="ARBA" id="ARBA00022741"/>
    </source>
</evidence>
<dbReference type="eggNOG" id="COG3829">
    <property type="taxonomic scope" value="Bacteria"/>
</dbReference>
<reference evidence="5 6" key="1">
    <citation type="journal article" date="2010" name="J. Bacteriol.">
        <title>Genome sequence of Lentisphaera araneosa HTCC2155T, the type species of the order Lentisphaerales in the phylum Lentisphaerae.</title>
        <authorList>
            <person name="Thrash J.C."/>
            <person name="Cho J.C."/>
            <person name="Vergin K.L."/>
            <person name="Morris R.M."/>
            <person name="Giovannoni S.J."/>
        </authorList>
    </citation>
    <scope>NUCLEOTIDE SEQUENCE [LARGE SCALE GENOMIC DNA]</scope>
    <source>
        <strain evidence="5 6">HTCC2155</strain>
    </source>
</reference>
<protein>
    <submittedName>
        <fullName evidence="5">Hydrogenase-4 transcriptional activator</fullName>
    </submittedName>
</protein>
<name>A6DGS8_9BACT</name>
<organism evidence="5 6">
    <name type="scientific">Lentisphaera araneosa HTCC2155</name>
    <dbReference type="NCBI Taxonomy" id="313628"/>
    <lineage>
        <taxon>Bacteria</taxon>
        <taxon>Pseudomonadati</taxon>
        <taxon>Lentisphaerota</taxon>
        <taxon>Lentisphaeria</taxon>
        <taxon>Lentisphaerales</taxon>
        <taxon>Lentisphaeraceae</taxon>
        <taxon>Lentisphaera</taxon>
    </lineage>
</organism>
<evidence type="ECO:0000259" key="4">
    <source>
        <dbReference type="PROSITE" id="PS50045"/>
    </source>
</evidence>
<dbReference type="InterPro" id="IPR027417">
    <property type="entry name" value="P-loop_NTPase"/>
</dbReference>
<dbReference type="PANTHER" id="PTHR32071">
    <property type="entry name" value="TRANSCRIPTIONAL REGULATORY PROTEIN"/>
    <property type="match status" value="1"/>
</dbReference>
<dbReference type="GO" id="GO:0006355">
    <property type="term" value="P:regulation of DNA-templated transcription"/>
    <property type="evidence" value="ECO:0007669"/>
    <property type="project" value="InterPro"/>
</dbReference>
<gene>
    <name evidence="5" type="ORF">LNTAR_23434</name>
</gene>
<dbReference type="Proteomes" id="UP000004947">
    <property type="component" value="Unassembled WGS sequence"/>
</dbReference>
<dbReference type="EMBL" id="ABCK01000002">
    <property type="protein sequence ID" value="EDM29395.1"/>
    <property type="molecule type" value="Genomic_DNA"/>
</dbReference>
<evidence type="ECO:0000256" key="2">
    <source>
        <dbReference type="ARBA" id="ARBA00022840"/>
    </source>
</evidence>